<proteinExistence type="predicted"/>
<dbReference type="Proteomes" id="UP000198634">
    <property type="component" value="Unassembled WGS sequence"/>
</dbReference>
<dbReference type="AlphaFoldDB" id="A0A1H9IWF6"/>
<protein>
    <submittedName>
        <fullName evidence="1">Uncharacterized protein</fullName>
    </submittedName>
</protein>
<sequence>MRDKVTCFGVPCLPTTTFENVFSGTNRALVLSAQWWPNPRHVWNKVIFSSARVQFPDAKSHGIFSGCVFELDLCPLDISARFALRDASWAYRRCDIRSLRRWSMT</sequence>
<name>A0A1H9IWF6_9RHOB</name>
<dbReference type="STRING" id="657014.SAMN04488092_11340"/>
<dbReference type="EMBL" id="FOEP01000013">
    <property type="protein sequence ID" value="SEQ78725.1"/>
    <property type="molecule type" value="Genomic_DNA"/>
</dbReference>
<evidence type="ECO:0000313" key="1">
    <source>
        <dbReference type="EMBL" id="SEQ78725.1"/>
    </source>
</evidence>
<reference evidence="1 2" key="1">
    <citation type="submission" date="2016-10" db="EMBL/GenBank/DDBJ databases">
        <authorList>
            <person name="de Groot N.N."/>
        </authorList>
    </citation>
    <scope>NUCLEOTIDE SEQUENCE [LARGE SCALE GENOMIC DNA]</scope>
    <source>
        <strain evidence="1 2">DSM 22007</strain>
    </source>
</reference>
<evidence type="ECO:0000313" key="2">
    <source>
        <dbReference type="Proteomes" id="UP000198634"/>
    </source>
</evidence>
<organism evidence="1 2">
    <name type="scientific">Thalassovita taeanensis</name>
    <dbReference type="NCBI Taxonomy" id="657014"/>
    <lineage>
        <taxon>Bacteria</taxon>
        <taxon>Pseudomonadati</taxon>
        <taxon>Pseudomonadota</taxon>
        <taxon>Alphaproteobacteria</taxon>
        <taxon>Rhodobacterales</taxon>
        <taxon>Roseobacteraceae</taxon>
        <taxon>Thalassovita</taxon>
    </lineage>
</organism>
<accession>A0A1H9IWF6</accession>
<gene>
    <name evidence="1" type="ORF">SAMN04488092_11340</name>
</gene>
<keyword evidence="2" id="KW-1185">Reference proteome</keyword>